<dbReference type="Proteomes" id="UP000045706">
    <property type="component" value="Unassembled WGS sequence"/>
</dbReference>
<dbReference type="PANTHER" id="PTHR10622:SF10">
    <property type="entry name" value="HET DOMAIN-CONTAINING PROTEIN"/>
    <property type="match status" value="1"/>
</dbReference>
<evidence type="ECO:0000259" key="2">
    <source>
        <dbReference type="Pfam" id="PF06985"/>
    </source>
</evidence>
<gene>
    <name evidence="4" type="ORF">BN1723_006859</name>
</gene>
<feature type="transmembrane region" description="Helical" evidence="1">
    <location>
        <begin position="21"/>
        <end position="39"/>
    </location>
</feature>
<proteinExistence type="predicted"/>
<dbReference type="Pfam" id="PF26640">
    <property type="entry name" value="DUF8212"/>
    <property type="match status" value="1"/>
</dbReference>
<dbReference type="InterPro" id="IPR058525">
    <property type="entry name" value="DUF8212"/>
</dbReference>
<keyword evidence="1" id="KW-0812">Transmembrane</keyword>
<evidence type="ECO:0000313" key="5">
    <source>
        <dbReference type="Proteomes" id="UP000045706"/>
    </source>
</evidence>
<evidence type="ECO:0000313" key="4">
    <source>
        <dbReference type="EMBL" id="CRK46080.1"/>
    </source>
</evidence>
<dbReference type="AlphaFoldDB" id="A0A0G4NI04"/>
<sequence>MADTAAAPAKPQRKSSPVKNAYLILYNALSAIAWLVVLGRTTTTPMRLLNVKTRKLKEFFDDDSIPDYAILSHTWKAEEEVTLQDLENPDHVLKKGYTKIEGTCTLAAKESIDYIWIDTCCIDKTSSAELSEAINSMYRWYKSSQICYTYLSDVPTNKDPYESNSAFRRSRWFTRGWTLQELIAPRNLIFYDQEWKPIGTRLELATVVKDITAVPAHMLSADASRPWPNTAVRMSWAANRTTSRAEDIAYCLLGIFDIQMPLLYGEGHRAFRRLQLELLKQSEDESLLAWNLDSSLRMTELDQFTKDPHRSRKVGVLAHHPSDFRSWQGLEASREDMSKWSPKSKMQATNSGLEITLPLITSRQWSYAVLNCSRSTHLADLLLVPLYLQVNFGKSKNTYSRGRHTFCAAWAVLDHAEMQTIILSTEVDVEPGSEYLLPVIPLPIVQDDVLIVRLNDVVAEITLAVDHCLIDDCKAQERSDSLLHNLYKRNVPWINDQDHIVRLKYYVTRVNRVASRFKVDGKKGVDLFVLTTIETKHGDEHFTCVIGNNVRRQPPEELLDLGSSLSNACSITIDGLVYSARVDSRLFLGFRVHTLDLSCTTVEFLSYSSTFQSIGGISGRPELLKYLSIMRRIGRDANCKDETVSKDAVTVGPKGA</sequence>
<keyword evidence="1" id="KW-1133">Transmembrane helix</keyword>
<evidence type="ECO:0000259" key="3">
    <source>
        <dbReference type="Pfam" id="PF26640"/>
    </source>
</evidence>
<dbReference type="PANTHER" id="PTHR10622">
    <property type="entry name" value="HET DOMAIN-CONTAINING PROTEIN"/>
    <property type="match status" value="1"/>
</dbReference>
<feature type="domain" description="DUF8212" evidence="3">
    <location>
        <begin position="269"/>
        <end position="336"/>
    </location>
</feature>
<name>A0A0G4NI04_VERLO</name>
<accession>A0A0G4NI04</accession>
<protein>
    <submittedName>
        <fullName evidence="4">Uncharacterized protein</fullName>
    </submittedName>
</protein>
<evidence type="ECO:0000256" key="1">
    <source>
        <dbReference type="SAM" id="Phobius"/>
    </source>
</evidence>
<organism evidence="4 5">
    <name type="scientific">Verticillium longisporum</name>
    <name type="common">Verticillium dahliae var. longisporum</name>
    <dbReference type="NCBI Taxonomy" id="100787"/>
    <lineage>
        <taxon>Eukaryota</taxon>
        <taxon>Fungi</taxon>
        <taxon>Dikarya</taxon>
        <taxon>Ascomycota</taxon>
        <taxon>Pezizomycotina</taxon>
        <taxon>Sordariomycetes</taxon>
        <taxon>Hypocreomycetidae</taxon>
        <taxon>Glomerellales</taxon>
        <taxon>Plectosphaerellaceae</taxon>
        <taxon>Verticillium</taxon>
    </lineage>
</organism>
<dbReference type="InterPro" id="IPR010730">
    <property type="entry name" value="HET"/>
</dbReference>
<dbReference type="Pfam" id="PF06985">
    <property type="entry name" value="HET"/>
    <property type="match status" value="1"/>
</dbReference>
<keyword evidence="1" id="KW-0472">Membrane</keyword>
<reference evidence="5" key="1">
    <citation type="submission" date="2015-05" db="EMBL/GenBank/DDBJ databases">
        <authorList>
            <person name="Fogelqvist Johan"/>
        </authorList>
    </citation>
    <scope>NUCLEOTIDE SEQUENCE [LARGE SCALE GENOMIC DNA]</scope>
</reference>
<dbReference type="EMBL" id="CVQI01035273">
    <property type="protein sequence ID" value="CRK46080.1"/>
    <property type="molecule type" value="Genomic_DNA"/>
</dbReference>
<feature type="domain" description="Heterokaryon incompatibility" evidence="2">
    <location>
        <begin position="68"/>
        <end position="154"/>
    </location>
</feature>